<evidence type="ECO:0000313" key="2">
    <source>
        <dbReference type="EMBL" id="MBV7257122.1"/>
    </source>
</evidence>
<feature type="domain" description="Beta-lactamase-related" evidence="1">
    <location>
        <begin position="19"/>
        <end position="345"/>
    </location>
</feature>
<sequence>MVSKAPVQSSRLDQLWPTVSAEMERSKLNGISVAVFDDYRIVDLHTQGVKSIDTGAAIDERTAFSTASISKVTTALLCLMLARDGVIDLDVPISGYLKSWKLPKSDKPGAAEVTWRQLLTHTAGTSQHGFADFYEGDAVPSLIDSLEGRLPRYDKPIEFLFAPGTNWKYSGGGYVILQLALEDHLGKSLEDLVRERIFAPLGMIDTTMVQPGSEGFLGNAALVHDKDGAVIRTGLPITPQISASGMWSTPTDMAKFMIAFQRALDGREDGVITPSLAREMTDIISLRYVGGMGTPFFRGMGFGNTDWFRHDGSNTGVNVEMLASMKGGYGVVIMGNGDDPNTNPVFATLRRGIIDKMGWRHRQPLDKQPLEPALRDTLVGSYKGLLYNMGFDYRIEQVDGELWIASEFFQHFLGIDRSRMHHLGNDVFAVEDFPNRLRFERSADGTVANVHIFRAGDDSAPVVRSIGELRPGE</sequence>
<reference evidence="2 3" key="1">
    <citation type="submission" date="2021-04" db="EMBL/GenBank/DDBJ databases">
        <authorList>
            <person name="Pira H."/>
            <person name="Risdian C."/>
            <person name="Wink J."/>
        </authorList>
    </citation>
    <scope>NUCLEOTIDE SEQUENCE [LARGE SCALE GENOMIC DNA]</scope>
    <source>
        <strain evidence="2 3">WHA3</strain>
    </source>
</reference>
<evidence type="ECO:0000259" key="1">
    <source>
        <dbReference type="Pfam" id="PF00144"/>
    </source>
</evidence>
<keyword evidence="3" id="KW-1185">Reference proteome</keyword>
<gene>
    <name evidence="2" type="ORF">KCG44_10045</name>
</gene>
<dbReference type="Proteomes" id="UP000722336">
    <property type="component" value="Unassembled WGS sequence"/>
</dbReference>
<dbReference type="Pfam" id="PF00144">
    <property type="entry name" value="Beta-lactamase"/>
    <property type="match status" value="1"/>
</dbReference>
<accession>A0ABS6SFF0</accession>
<proteinExistence type="predicted"/>
<dbReference type="RefSeq" id="WP_218445951.1">
    <property type="nucleotide sequence ID" value="NZ_JAGSPA010000003.1"/>
</dbReference>
<dbReference type="InterPro" id="IPR001466">
    <property type="entry name" value="Beta-lactam-related"/>
</dbReference>
<dbReference type="PANTHER" id="PTHR43283">
    <property type="entry name" value="BETA-LACTAMASE-RELATED"/>
    <property type="match status" value="1"/>
</dbReference>
<organism evidence="2 3">
    <name type="scientific">Pacificimonas pallii</name>
    <dbReference type="NCBI Taxonomy" id="2827236"/>
    <lineage>
        <taxon>Bacteria</taxon>
        <taxon>Pseudomonadati</taxon>
        <taxon>Pseudomonadota</taxon>
        <taxon>Alphaproteobacteria</taxon>
        <taxon>Sphingomonadales</taxon>
        <taxon>Sphingosinicellaceae</taxon>
        <taxon>Pacificimonas</taxon>
    </lineage>
</organism>
<protein>
    <submittedName>
        <fullName evidence="2">Beta-lactamase family protein</fullName>
    </submittedName>
</protein>
<dbReference type="PANTHER" id="PTHR43283:SF18">
    <property type="match status" value="1"/>
</dbReference>
<name>A0ABS6SFF0_9SPHN</name>
<dbReference type="EMBL" id="JAGSPA010000003">
    <property type="protein sequence ID" value="MBV7257122.1"/>
    <property type="molecule type" value="Genomic_DNA"/>
</dbReference>
<dbReference type="InterPro" id="IPR050789">
    <property type="entry name" value="Diverse_Enzym_Activities"/>
</dbReference>
<evidence type="ECO:0000313" key="3">
    <source>
        <dbReference type="Proteomes" id="UP000722336"/>
    </source>
</evidence>
<comment type="caution">
    <text evidence="2">The sequence shown here is derived from an EMBL/GenBank/DDBJ whole genome shotgun (WGS) entry which is preliminary data.</text>
</comment>